<comment type="caution">
    <text evidence="1">The sequence shown here is derived from an EMBL/GenBank/DDBJ whole genome shotgun (WGS) entry which is preliminary data.</text>
</comment>
<reference evidence="1 2" key="1">
    <citation type="journal article" date="2020" name="IScience">
        <title>Genome Sequencing of the Endangered Kingdonia uniflora (Circaeasteraceae, Ranunculales) Reveals Potential Mechanisms of Evolutionary Specialization.</title>
        <authorList>
            <person name="Sun Y."/>
            <person name="Deng T."/>
            <person name="Zhang A."/>
            <person name="Moore M.J."/>
            <person name="Landis J.B."/>
            <person name="Lin N."/>
            <person name="Zhang H."/>
            <person name="Zhang X."/>
            <person name="Huang J."/>
            <person name="Zhang X."/>
            <person name="Sun H."/>
            <person name="Wang H."/>
        </authorList>
    </citation>
    <scope>NUCLEOTIDE SEQUENCE [LARGE SCALE GENOMIC DNA]</scope>
    <source>
        <strain evidence="1">TB1705</strain>
        <tissue evidence="1">Leaf</tissue>
    </source>
</reference>
<keyword evidence="2" id="KW-1185">Reference proteome</keyword>
<proteinExistence type="predicted"/>
<dbReference type="EMBL" id="JACGCM010002464">
    <property type="protein sequence ID" value="KAF6139576.1"/>
    <property type="molecule type" value="Genomic_DNA"/>
</dbReference>
<organism evidence="1 2">
    <name type="scientific">Kingdonia uniflora</name>
    <dbReference type="NCBI Taxonomy" id="39325"/>
    <lineage>
        <taxon>Eukaryota</taxon>
        <taxon>Viridiplantae</taxon>
        <taxon>Streptophyta</taxon>
        <taxon>Embryophyta</taxon>
        <taxon>Tracheophyta</taxon>
        <taxon>Spermatophyta</taxon>
        <taxon>Magnoliopsida</taxon>
        <taxon>Ranunculales</taxon>
        <taxon>Circaeasteraceae</taxon>
        <taxon>Kingdonia</taxon>
    </lineage>
</organism>
<gene>
    <name evidence="1" type="ORF">GIB67_015533</name>
</gene>
<dbReference type="AlphaFoldDB" id="A0A7J7LA83"/>
<evidence type="ECO:0000313" key="1">
    <source>
        <dbReference type="EMBL" id="KAF6139576.1"/>
    </source>
</evidence>
<sequence length="135" mass="15495">MQDMYSQQPQQYYHHHNPKFANLNPTPTPDLLKLLYLQRCSISLMIPNSSISFVNSNKKSGNNFHTLLDIFGEIPSVVTDYASSILYDLPLHLNNLHPQSHIFRELPHVYGTSYIGRGLQGFIKMVTEGSLRTQY</sequence>
<dbReference type="Proteomes" id="UP000541444">
    <property type="component" value="Unassembled WGS sequence"/>
</dbReference>
<accession>A0A7J7LA83</accession>
<protein>
    <submittedName>
        <fullName evidence="1">Uncharacterized protein</fullName>
    </submittedName>
</protein>
<evidence type="ECO:0000313" key="2">
    <source>
        <dbReference type="Proteomes" id="UP000541444"/>
    </source>
</evidence>
<name>A0A7J7LA83_9MAGN</name>